<reference evidence="6 7" key="2">
    <citation type="submission" date="2012-06" db="EMBL/GenBank/DDBJ databases">
        <authorList>
            <person name="Fiebig A."/>
        </authorList>
    </citation>
    <scope>NUCLEOTIDE SEQUENCE [LARGE SCALE GENOMIC DNA]</scope>
    <source>
        <strain evidence="6 7">DFL-43</strain>
    </source>
</reference>
<dbReference type="SUPFAM" id="SSF46785">
    <property type="entry name" value="Winged helix' DNA-binding domain"/>
    <property type="match status" value="1"/>
</dbReference>
<evidence type="ECO:0000313" key="6">
    <source>
        <dbReference type="EMBL" id="EDQ33643.1"/>
    </source>
</evidence>
<dbReference type="PROSITE" id="PS50931">
    <property type="entry name" value="HTH_LYSR"/>
    <property type="match status" value="1"/>
</dbReference>
<dbReference type="InterPro" id="IPR036388">
    <property type="entry name" value="WH-like_DNA-bd_sf"/>
</dbReference>
<protein>
    <submittedName>
        <fullName evidence="6">Transcriptional regulator</fullName>
    </submittedName>
</protein>
<feature type="domain" description="HTH lysR-type" evidence="5">
    <location>
        <begin position="10"/>
        <end position="67"/>
    </location>
</feature>
<dbReference type="Proteomes" id="UP000004291">
    <property type="component" value="Chromosome"/>
</dbReference>
<dbReference type="SUPFAM" id="SSF53850">
    <property type="entry name" value="Periplasmic binding protein-like II"/>
    <property type="match status" value="1"/>
</dbReference>
<dbReference type="Gene3D" id="1.10.10.10">
    <property type="entry name" value="Winged helix-like DNA-binding domain superfamily/Winged helix DNA-binding domain"/>
    <property type="match status" value="1"/>
</dbReference>
<keyword evidence="7" id="KW-1185">Reference proteome</keyword>
<reference evidence="6 7" key="1">
    <citation type="submission" date="2007-10" db="EMBL/GenBank/DDBJ databases">
        <authorList>
            <person name="Wagner-Dobler I."/>
            <person name="Ferriera S."/>
            <person name="Johnson J."/>
            <person name="Kravitz S."/>
            <person name="Beeson K."/>
            <person name="Sutton G."/>
            <person name="Rogers Y.-H."/>
            <person name="Friedman R."/>
            <person name="Frazier M."/>
            <person name="Venter J.C."/>
        </authorList>
    </citation>
    <scope>NUCLEOTIDE SEQUENCE [LARGE SCALE GENOMIC DNA]</scope>
    <source>
        <strain evidence="6 7">DFL-43</strain>
    </source>
</reference>
<dbReference type="RefSeq" id="WP_007197858.1">
    <property type="nucleotide sequence ID" value="NZ_CM002917.1"/>
</dbReference>
<keyword evidence="2" id="KW-0805">Transcription regulation</keyword>
<dbReference type="InterPro" id="IPR036390">
    <property type="entry name" value="WH_DNA-bd_sf"/>
</dbReference>
<comment type="caution">
    <text evidence="6">The sequence shown here is derived from an EMBL/GenBank/DDBJ whole genome shotgun (WGS) entry which is preliminary data.</text>
</comment>
<dbReference type="eggNOG" id="COG0583">
    <property type="taxonomic scope" value="Bacteria"/>
</dbReference>
<dbReference type="HOGENOM" id="CLU_039613_6_0_5"/>
<dbReference type="InterPro" id="IPR000847">
    <property type="entry name" value="LysR_HTH_N"/>
</dbReference>
<dbReference type="PANTHER" id="PTHR30419:SF8">
    <property type="entry name" value="NITROGEN ASSIMILATION TRANSCRIPTIONAL ACTIVATOR-RELATED"/>
    <property type="match status" value="1"/>
</dbReference>
<dbReference type="Pfam" id="PF03466">
    <property type="entry name" value="LysR_substrate"/>
    <property type="match status" value="1"/>
</dbReference>
<comment type="similarity">
    <text evidence="1">Belongs to the LysR transcriptional regulatory family.</text>
</comment>
<dbReference type="GO" id="GO:0003677">
    <property type="term" value="F:DNA binding"/>
    <property type="evidence" value="ECO:0007669"/>
    <property type="project" value="UniProtKB-KW"/>
</dbReference>
<dbReference type="InterPro" id="IPR050950">
    <property type="entry name" value="HTH-type_LysR_regulators"/>
</dbReference>
<evidence type="ECO:0000256" key="3">
    <source>
        <dbReference type="ARBA" id="ARBA00023125"/>
    </source>
</evidence>
<dbReference type="PANTHER" id="PTHR30419">
    <property type="entry name" value="HTH-TYPE TRANSCRIPTIONAL REGULATOR YBHD"/>
    <property type="match status" value="1"/>
</dbReference>
<keyword evidence="3" id="KW-0238">DNA-binding</keyword>
<gene>
    <name evidence="6" type="ORF">HPDFL43_10412</name>
</gene>
<sequence length="313" mass="33295">MSIDLLRKGLKISHLRLISTLEQLGSVSAAADHLGVSQPAASRLAAEIERIAGTPIHERTGRGIGLTQTGHLLARRAARILNEIADAGREIQESREGTVGYVRLGSVTGPSIDFVVPAMRQLRLSYPAISIEIVVAASDVLLPQLLDGGLDFAMCRTTGGTANAMVEAIPLGDEPLSFVVRTGHPLARAEAPVALDVMAAFDWILPPSGAILRSTIEREFAARGVVMPRQIQTTTSFLFTLAAIRQTNAIAPIASAVARSFATGDDGANALAILETEDKMAVETWSLLTRRGQELTPSAQIVHDQILSAVMQN</sequence>
<evidence type="ECO:0000256" key="4">
    <source>
        <dbReference type="ARBA" id="ARBA00023163"/>
    </source>
</evidence>
<dbReference type="AlphaFoldDB" id="A9D725"/>
<dbReference type="Gene3D" id="3.40.190.290">
    <property type="match status" value="1"/>
</dbReference>
<dbReference type="OrthoDB" id="7809623at2"/>
<dbReference type="GO" id="GO:0003700">
    <property type="term" value="F:DNA-binding transcription factor activity"/>
    <property type="evidence" value="ECO:0007669"/>
    <property type="project" value="InterPro"/>
</dbReference>
<dbReference type="EMBL" id="ABIA03000002">
    <property type="protein sequence ID" value="EDQ33643.1"/>
    <property type="molecule type" value="Genomic_DNA"/>
</dbReference>
<evidence type="ECO:0000313" key="7">
    <source>
        <dbReference type="Proteomes" id="UP000004291"/>
    </source>
</evidence>
<evidence type="ECO:0000256" key="1">
    <source>
        <dbReference type="ARBA" id="ARBA00009437"/>
    </source>
</evidence>
<keyword evidence="4" id="KW-0804">Transcription</keyword>
<dbReference type="STRING" id="411684.HPDFL43_10412"/>
<dbReference type="Pfam" id="PF00126">
    <property type="entry name" value="HTH_1"/>
    <property type="match status" value="1"/>
</dbReference>
<dbReference type="InterPro" id="IPR005119">
    <property type="entry name" value="LysR_subst-bd"/>
</dbReference>
<dbReference type="GO" id="GO:0005829">
    <property type="term" value="C:cytosol"/>
    <property type="evidence" value="ECO:0007669"/>
    <property type="project" value="TreeGrafter"/>
</dbReference>
<accession>A9D725</accession>
<evidence type="ECO:0000256" key="2">
    <source>
        <dbReference type="ARBA" id="ARBA00023015"/>
    </source>
</evidence>
<proteinExistence type="inferred from homology"/>
<evidence type="ECO:0000259" key="5">
    <source>
        <dbReference type="PROSITE" id="PS50931"/>
    </source>
</evidence>
<organism evidence="6 7">
    <name type="scientific">Hoeflea phototrophica (strain DSM 17068 / NCIMB 14078 / DFL-43)</name>
    <dbReference type="NCBI Taxonomy" id="411684"/>
    <lineage>
        <taxon>Bacteria</taxon>
        <taxon>Pseudomonadati</taxon>
        <taxon>Pseudomonadota</taxon>
        <taxon>Alphaproteobacteria</taxon>
        <taxon>Hyphomicrobiales</taxon>
        <taxon>Rhizobiaceae</taxon>
        <taxon>Hoeflea</taxon>
    </lineage>
</organism>
<name>A9D725_HOEPD</name>